<dbReference type="EMBL" id="LOCQ01000050">
    <property type="protein sequence ID" value="OBV40027.1"/>
    <property type="molecule type" value="Genomic_DNA"/>
</dbReference>
<gene>
    <name evidence="2" type="ORF">ASR47_101382</name>
</gene>
<feature type="transmembrane region" description="Helical" evidence="1">
    <location>
        <begin position="21"/>
        <end position="40"/>
    </location>
</feature>
<keyword evidence="1" id="KW-0812">Transmembrane</keyword>
<feature type="transmembrane region" description="Helical" evidence="1">
    <location>
        <begin position="115"/>
        <end position="133"/>
    </location>
</feature>
<evidence type="ECO:0008006" key="4">
    <source>
        <dbReference type="Google" id="ProtNLM"/>
    </source>
</evidence>
<evidence type="ECO:0000313" key="2">
    <source>
        <dbReference type="EMBL" id="OBV40027.1"/>
    </source>
</evidence>
<dbReference type="PATRIC" id="fig|1747903.4.peg.3649"/>
<dbReference type="STRING" id="1747903.ASR47_101382"/>
<dbReference type="Proteomes" id="UP000092713">
    <property type="component" value="Unassembled WGS sequence"/>
</dbReference>
<dbReference type="RefSeq" id="WP_065307368.1">
    <property type="nucleotide sequence ID" value="NZ_LOCQ01000050.1"/>
</dbReference>
<comment type="caution">
    <text evidence="2">The sequence shown here is derived from an EMBL/GenBank/DDBJ whole genome shotgun (WGS) entry which is preliminary data.</text>
</comment>
<accession>A0A1A7C2R9</accession>
<feature type="transmembrane region" description="Helical" evidence="1">
    <location>
        <begin position="86"/>
        <end position="109"/>
    </location>
</feature>
<keyword evidence="3" id="KW-1185">Reference proteome</keyword>
<dbReference type="OrthoDB" id="8756440at2"/>
<evidence type="ECO:0000256" key="1">
    <source>
        <dbReference type="SAM" id="Phobius"/>
    </source>
</evidence>
<feature type="transmembrane region" description="Helical" evidence="1">
    <location>
        <begin position="60"/>
        <end position="79"/>
    </location>
</feature>
<protein>
    <recommendedName>
        <fullName evidence="4">DUF4345 domain-containing protein</fullName>
    </recommendedName>
</protein>
<proteinExistence type="predicted"/>
<keyword evidence="1" id="KW-1133">Transmembrane helix</keyword>
<keyword evidence="1" id="KW-0472">Membrane</keyword>
<evidence type="ECO:0000313" key="3">
    <source>
        <dbReference type="Proteomes" id="UP000092713"/>
    </source>
</evidence>
<name>A0A1A7C2R9_9BURK</name>
<sequence>MSTVQAGAAASLRKQGWQRRVLHLITTAYGLGAFACLLFADEMAAGMGIFLNGVNGYSQFYATHVGLWGATALLALFAARQGETPILGDITAILVLAQPAGRLFAAISFGLPQGLVLYMCAMELAAGLALLLLRPAR</sequence>
<organism evidence="2 3">
    <name type="scientific">Janthinobacterium psychrotolerans</name>
    <dbReference type="NCBI Taxonomy" id="1747903"/>
    <lineage>
        <taxon>Bacteria</taxon>
        <taxon>Pseudomonadati</taxon>
        <taxon>Pseudomonadota</taxon>
        <taxon>Betaproteobacteria</taxon>
        <taxon>Burkholderiales</taxon>
        <taxon>Oxalobacteraceae</taxon>
        <taxon>Janthinobacterium</taxon>
    </lineage>
</organism>
<reference evidence="2 3" key="1">
    <citation type="submission" date="2016-04" db="EMBL/GenBank/DDBJ databases">
        <title>Draft genome sequence of Janthinobacterium psychrotolerans sp. nov., isolated from freshwater sediments in Denmark.</title>
        <authorList>
            <person name="Gong X."/>
            <person name="Skrivergaard S."/>
            <person name="Korsgaard B.S."/>
            <person name="Schreiber L."/>
            <person name="Marshall I.P."/>
            <person name="Finster K."/>
            <person name="Schramm A."/>
        </authorList>
    </citation>
    <scope>NUCLEOTIDE SEQUENCE [LARGE SCALE GENOMIC DNA]</scope>
    <source>
        <strain evidence="2 3">S3-2</strain>
    </source>
</reference>
<dbReference type="AlphaFoldDB" id="A0A1A7C2R9"/>